<protein>
    <recommendedName>
        <fullName evidence="4">Secreted protein</fullName>
    </recommendedName>
</protein>
<dbReference type="Proteomes" id="UP001432027">
    <property type="component" value="Unassembled WGS sequence"/>
</dbReference>
<dbReference type="AlphaFoldDB" id="A0AAV5SIS1"/>
<organism evidence="2 3">
    <name type="scientific">Pristionchus entomophagus</name>
    <dbReference type="NCBI Taxonomy" id="358040"/>
    <lineage>
        <taxon>Eukaryota</taxon>
        <taxon>Metazoa</taxon>
        <taxon>Ecdysozoa</taxon>
        <taxon>Nematoda</taxon>
        <taxon>Chromadorea</taxon>
        <taxon>Rhabditida</taxon>
        <taxon>Rhabditina</taxon>
        <taxon>Diplogasteromorpha</taxon>
        <taxon>Diplogasteroidea</taxon>
        <taxon>Neodiplogasteridae</taxon>
        <taxon>Pristionchus</taxon>
    </lineage>
</organism>
<feature type="chain" id="PRO_5043450627" description="Secreted protein" evidence="1">
    <location>
        <begin position="25"/>
        <end position="85"/>
    </location>
</feature>
<proteinExistence type="predicted"/>
<comment type="caution">
    <text evidence="2">The sequence shown here is derived from an EMBL/GenBank/DDBJ whole genome shotgun (WGS) entry which is preliminary data.</text>
</comment>
<reference evidence="2" key="1">
    <citation type="submission" date="2023-10" db="EMBL/GenBank/DDBJ databases">
        <title>Genome assembly of Pristionchus species.</title>
        <authorList>
            <person name="Yoshida K."/>
            <person name="Sommer R.J."/>
        </authorList>
    </citation>
    <scope>NUCLEOTIDE SEQUENCE</scope>
    <source>
        <strain evidence="2">RS0144</strain>
    </source>
</reference>
<evidence type="ECO:0000313" key="2">
    <source>
        <dbReference type="EMBL" id="GMS82028.1"/>
    </source>
</evidence>
<keyword evidence="3" id="KW-1185">Reference proteome</keyword>
<name>A0AAV5SIS1_9BILA</name>
<evidence type="ECO:0000256" key="1">
    <source>
        <dbReference type="SAM" id="SignalP"/>
    </source>
</evidence>
<dbReference type="EMBL" id="BTSX01000001">
    <property type="protein sequence ID" value="GMS82028.1"/>
    <property type="molecule type" value="Genomic_DNA"/>
</dbReference>
<feature type="signal peptide" evidence="1">
    <location>
        <begin position="1"/>
        <end position="24"/>
    </location>
</feature>
<feature type="non-terminal residue" evidence="2">
    <location>
        <position position="1"/>
    </location>
</feature>
<evidence type="ECO:0000313" key="3">
    <source>
        <dbReference type="Proteomes" id="UP001432027"/>
    </source>
</evidence>
<accession>A0AAV5SIS1</accession>
<evidence type="ECO:0008006" key="4">
    <source>
        <dbReference type="Google" id="ProtNLM"/>
    </source>
</evidence>
<gene>
    <name evidence="2" type="ORF">PENTCL1PPCAC_4203</name>
</gene>
<keyword evidence="1" id="KW-0732">Signal</keyword>
<sequence>FQMRRLSLLIIYALLFCSFSSALSNVVRFNLGPRMSETSNSPTTAELMLDDTRLPIASPFVSPLLSLWARPRRVAYKRYNGEGEQ</sequence>